<feature type="transmembrane region" description="Helical" evidence="1">
    <location>
        <begin position="208"/>
        <end position="226"/>
    </location>
</feature>
<feature type="transmembrane region" description="Helical" evidence="1">
    <location>
        <begin position="28"/>
        <end position="49"/>
    </location>
</feature>
<proteinExistence type="predicted"/>
<keyword evidence="4" id="KW-1185">Reference proteome</keyword>
<feature type="transmembrane region" description="Helical" evidence="1">
    <location>
        <begin position="157"/>
        <end position="175"/>
    </location>
</feature>
<reference evidence="3 4" key="1">
    <citation type="submission" date="2024-06" db="EMBL/GenBank/DDBJ databases">
        <title>Pontibacter populi HYL7-15.</title>
        <authorList>
            <person name="Kim M.K."/>
        </authorList>
    </citation>
    <scope>NUCLEOTIDE SEQUENCE [LARGE SCALE GENOMIC DNA]</scope>
    <source>
        <strain evidence="3 4">HYL7-15</strain>
    </source>
</reference>
<feature type="transmembrane region" description="Helical" evidence="1">
    <location>
        <begin position="69"/>
        <end position="91"/>
    </location>
</feature>
<feature type="transmembrane region" description="Helical" evidence="1">
    <location>
        <begin position="246"/>
        <end position="266"/>
    </location>
</feature>
<dbReference type="InterPro" id="IPR009597">
    <property type="entry name" value="DUF1206"/>
</dbReference>
<dbReference type="RefSeq" id="WP_350413189.1">
    <property type="nucleotide sequence ID" value="NZ_JBEOKT010000014.1"/>
</dbReference>
<keyword evidence="1" id="KW-0812">Transmembrane</keyword>
<protein>
    <submittedName>
        <fullName evidence="3">DUF1206 domain-containing protein</fullName>
    </submittedName>
</protein>
<feature type="domain" description="DUF1206" evidence="2">
    <location>
        <begin position="205"/>
        <end position="270"/>
    </location>
</feature>
<keyword evidence="1" id="KW-1133">Transmembrane helix</keyword>
<sequence>MKLKQLDPAAYIPAIPPKWVKRFAQVGLVAKGTVYFLLGVLALAAAFEIGKEAQEINRKEVFLFIEELFLGKVLLLFFSIGLACYCVWRLLQAITDTEEKGTGIRGLIYRARYGASGTFYGFLAFLSGRLAMSSGTGSDSIKQTFITEVLQKPMGQWLLLFGAVLIGLGGAYFIYEGLSEGYRDKIKEAGLDHKSEELMIKTGKIGHVSRGAVWGIFSYLLVRAALGAKKSAGGSAFYFLESASYGAYLLGAVALGLICYSLFVFIEARYSNK</sequence>
<evidence type="ECO:0000313" key="4">
    <source>
        <dbReference type="Proteomes" id="UP001476807"/>
    </source>
</evidence>
<evidence type="ECO:0000256" key="1">
    <source>
        <dbReference type="SAM" id="Phobius"/>
    </source>
</evidence>
<evidence type="ECO:0000259" key="2">
    <source>
        <dbReference type="Pfam" id="PF06724"/>
    </source>
</evidence>
<organism evidence="3 4">
    <name type="scientific">Pontibacter populi</name>
    <dbReference type="NCBI Taxonomy" id="890055"/>
    <lineage>
        <taxon>Bacteria</taxon>
        <taxon>Pseudomonadati</taxon>
        <taxon>Bacteroidota</taxon>
        <taxon>Cytophagia</taxon>
        <taxon>Cytophagales</taxon>
        <taxon>Hymenobacteraceae</taxon>
        <taxon>Pontibacter</taxon>
    </lineage>
</organism>
<evidence type="ECO:0000313" key="3">
    <source>
        <dbReference type="EMBL" id="MER2998736.1"/>
    </source>
</evidence>
<comment type="caution">
    <text evidence="3">The sequence shown here is derived from an EMBL/GenBank/DDBJ whole genome shotgun (WGS) entry which is preliminary data.</text>
</comment>
<gene>
    <name evidence="3" type="ORF">ABS362_14365</name>
</gene>
<dbReference type="Proteomes" id="UP001476807">
    <property type="component" value="Unassembled WGS sequence"/>
</dbReference>
<name>A0ABV1RWG4_9BACT</name>
<dbReference type="EMBL" id="JBEOKT010000014">
    <property type="protein sequence ID" value="MER2998736.1"/>
    <property type="molecule type" value="Genomic_DNA"/>
</dbReference>
<feature type="domain" description="DUF1206" evidence="2">
    <location>
        <begin position="113"/>
        <end position="178"/>
    </location>
</feature>
<accession>A0ABV1RWG4</accession>
<feature type="transmembrane region" description="Helical" evidence="1">
    <location>
        <begin position="111"/>
        <end position="132"/>
    </location>
</feature>
<dbReference type="Pfam" id="PF06724">
    <property type="entry name" value="DUF1206"/>
    <property type="match status" value="3"/>
</dbReference>
<keyword evidence="1" id="KW-0472">Membrane</keyword>
<feature type="domain" description="DUF1206" evidence="2">
    <location>
        <begin position="26"/>
        <end position="96"/>
    </location>
</feature>